<feature type="signal peptide" evidence="1">
    <location>
        <begin position="1"/>
        <end position="32"/>
    </location>
</feature>
<sequence>MPVPTAGEVPMRQMSRVLALTALLLAAPLAFAQQASDAQVDRLLEVMRAQATVEAMMPQVQASQQQMVAQLTAGQELNEQDRARLDAIIASSNQRIAETLTWDRLEPIYRDIYIRTFASEDMEAMIEFYESPAGQRLLDKMPQLMQNTMVAVQQLVMPMMQQLEQDIREHTAAE</sequence>
<accession>A0A853J6U4</accession>
<keyword evidence="1" id="KW-0732">Signal</keyword>
<organism evidence="3 4">
    <name type="scientific">Luteimonas salinisoli</name>
    <dbReference type="NCBI Taxonomy" id="2752307"/>
    <lineage>
        <taxon>Bacteria</taxon>
        <taxon>Pseudomonadati</taxon>
        <taxon>Pseudomonadota</taxon>
        <taxon>Gammaproteobacteria</taxon>
        <taxon>Lysobacterales</taxon>
        <taxon>Lysobacteraceae</taxon>
        <taxon>Luteimonas</taxon>
    </lineage>
</organism>
<keyword evidence="4" id="KW-1185">Reference proteome</keyword>
<comment type="caution">
    <text evidence="3">The sequence shown here is derived from an EMBL/GenBank/DDBJ whole genome shotgun (WGS) entry which is preliminary data.</text>
</comment>
<dbReference type="InterPro" id="IPR018637">
    <property type="entry name" value="DUF2059"/>
</dbReference>
<dbReference type="AlphaFoldDB" id="A0A853J6U4"/>
<feature type="chain" id="PRO_5032792643" evidence="1">
    <location>
        <begin position="33"/>
        <end position="174"/>
    </location>
</feature>
<protein>
    <submittedName>
        <fullName evidence="3">DUF2059 domain-containing protein</fullName>
    </submittedName>
</protein>
<evidence type="ECO:0000313" key="4">
    <source>
        <dbReference type="Proteomes" id="UP000578091"/>
    </source>
</evidence>
<dbReference type="Pfam" id="PF09832">
    <property type="entry name" value="DUF2059"/>
    <property type="match status" value="1"/>
</dbReference>
<proteinExistence type="predicted"/>
<reference evidence="3 4" key="1">
    <citation type="submission" date="2020-07" db="EMBL/GenBank/DDBJ databases">
        <title>Luteimonas sp. SJ-92.</title>
        <authorList>
            <person name="Huang X.-X."/>
            <person name="Xu L."/>
            <person name="Sun J.-Q."/>
        </authorList>
    </citation>
    <scope>NUCLEOTIDE SEQUENCE [LARGE SCALE GENOMIC DNA]</scope>
    <source>
        <strain evidence="3 4">SJ-92</strain>
    </source>
</reference>
<gene>
    <name evidence="3" type="ORF">H0E84_00025</name>
</gene>
<dbReference type="EMBL" id="JACCKA010000001">
    <property type="protein sequence ID" value="NZA24761.1"/>
    <property type="molecule type" value="Genomic_DNA"/>
</dbReference>
<evidence type="ECO:0000256" key="1">
    <source>
        <dbReference type="SAM" id="SignalP"/>
    </source>
</evidence>
<feature type="domain" description="DUF2059" evidence="2">
    <location>
        <begin position="103"/>
        <end position="162"/>
    </location>
</feature>
<evidence type="ECO:0000259" key="2">
    <source>
        <dbReference type="Pfam" id="PF09832"/>
    </source>
</evidence>
<name>A0A853J6U4_9GAMM</name>
<evidence type="ECO:0000313" key="3">
    <source>
        <dbReference type="EMBL" id="NZA24761.1"/>
    </source>
</evidence>
<dbReference type="Proteomes" id="UP000578091">
    <property type="component" value="Unassembled WGS sequence"/>
</dbReference>